<dbReference type="EMBL" id="JAANBB010000718">
    <property type="protein sequence ID" value="KAF7535404.1"/>
    <property type="molecule type" value="Genomic_DNA"/>
</dbReference>
<evidence type="ECO:0000256" key="1">
    <source>
        <dbReference type="ARBA" id="ARBA00004123"/>
    </source>
</evidence>
<gene>
    <name evidence="5" type="ORF">G7Z17_g13206</name>
</gene>
<feature type="domain" description="Nucleoporin Nup133/Nup155-like N-terminal" evidence="4">
    <location>
        <begin position="85"/>
        <end position="116"/>
    </location>
</feature>
<keyword evidence="6" id="KW-1185">Reference proteome</keyword>
<comment type="subcellular location">
    <subcellularLocation>
        <location evidence="1">Nucleus</location>
    </subcellularLocation>
</comment>
<evidence type="ECO:0000259" key="4">
    <source>
        <dbReference type="Pfam" id="PF08801"/>
    </source>
</evidence>
<reference evidence="5" key="1">
    <citation type="submission" date="2020-03" db="EMBL/GenBank/DDBJ databases">
        <title>Draft Genome Sequence of Cylindrodendrum hubeiense.</title>
        <authorList>
            <person name="Buettner E."/>
            <person name="Kellner H."/>
        </authorList>
    </citation>
    <scope>NUCLEOTIDE SEQUENCE</scope>
    <source>
        <strain evidence="5">IHI 201604</strain>
    </source>
</reference>
<comment type="caution">
    <text evidence="5">The sequence shown here is derived from an EMBL/GenBank/DDBJ whole genome shotgun (WGS) entry which is preliminary data.</text>
</comment>
<proteinExistence type="predicted"/>
<dbReference type="InterPro" id="IPR014908">
    <property type="entry name" value="Nucleoporin_Nup133/Nup155_N"/>
</dbReference>
<dbReference type="GO" id="GO:0005643">
    <property type="term" value="C:nuclear pore"/>
    <property type="evidence" value="ECO:0007669"/>
    <property type="project" value="UniProtKB-ARBA"/>
</dbReference>
<evidence type="ECO:0000256" key="3">
    <source>
        <dbReference type="ARBA" id="ARBA00023242"/>
    </source>
</evidence>
<dbReference type="AlphaFoldDB" id="A0A9P5GU23"/>
<keyword evidence="2" id="KW-0813">Transport</keyword>
<sequence>MKRCSTDSLWVFKEKRRGIRPNCWAKVGGYEGDLVRVAEGQVGVDEYMDVGNGTAYGEHIAEERGIVIDNLLFLRDYMYPEPKVIIPKINFAWVVIDNSLFLWDYIYPDPEFIGFED</sequence>
<evidence type="ECO:0000313" key="5">
    <source>
        <dbReference type="EMBL" id="KAF7535404.1"/>
    </source>
</evidence>
<dbReference type="Pfam" id="PF08801">
    <property type="entry name" value="Nucleoporin_N"/>
    <property type="match status" value="1"/>
</dbReference>
<evidence type="ECO:0000256" key="2">
    <source>
        <dbReference type="ARBA" id="ARBA00022448"/>
    </source>
</evidence>
<organism evidence="5 6">
    <name type="scientific">Cylindrodendrum hubeiense</name>
    <dbReference type="NCBI Taxonomy" id="595255"/>
    <lineage>
        <taxon>Eukaryota</taxon>
        <taxon>Fungi</taxon>
        <taxon>Dikarya</taxon>
        <taxon>Ascomycota</taxon>
        <taxon>Pezizomycotina</taxon>
        <taxon>Sordariomycetes</taxon>
        <taxon>Hypocreomycetidae</taxon>
        <taxon>Hypocreales</taxon>
        <taxon>Nectriaceae</taxon>
        <taxon>Cylindrodendrum</taxon>
    </lineage>
</organism>
<dbReference type="Proteomes" id="UP000722485">
    <property type="component" value="Unassembled WGS sequence"/>
</dbReference>
<protein>
    <recommendedName>
        <fullName evidence="4">Nucleoporin Nup133/Nup155-like N-terminal domain-containing protein</fullName>
    </recommendedName>
</protein>
<keyword evidence="3" id="KW-0539">Nucleus</keyword>
<accession>A0A9P5GU23</accession>
<name>A0A9P5GU23_9HYPO</name>
<evidence type="ECO:0000313" key="6">
    <source>
        <dbReference type="Proteomes" id="UP000722485"/>
    </source>
</evidence>